<evidence type="ECO:0000313" key="7">
    <source>
        <dbReference type="EMBL" id="SDT90559.1"/>
    </source>
</evidence>
<dbReference type="InterPro" id="IPR006400">
    <property type="entry name" value="Hopene-cyclase"/>
</dbReference>
<dbReference type="NCBIfam" id="TIGR01787">
    <property type="entry name" value="squalene_cyclas"/>
    <property type="match status" value="1"/>
</dbReference>
<evidence type="ECO:0000256" key="4">
    <source>
        <dbReference type="ARBA" id="ARBA00023235"/>
    </source>
</evidence>
<evidence type="ECO:0000256" key="2">
    <source>
        <dbReference type="ARBA" id="ARBA00009755"/>
    </source>
</evidence>
<evidence type="ECO:0000256" key="1">
    <source>
        <dbReference type="ARBA" id="ARBA00004999"/>
    </source>
</evidence>
<evidence type="ECO:0000256" key="3">
    <source>
        <dbReference type="ARBA" id="ARBA00022737"/>
    </source>
</evidence>
<keyword evidence="4" id="KW-0413">Isomerase</keyword>
<evidence type="ECO:0000259" key="6">
    <source>
        <dbReference type="Pfam" id="PF13249"/>
    </source>
</evidence>
<evidence type="ECO:0000259" key="5">
    <source>
        <dbReference type="Pfam" id="PF13243"/>
    </source>
</evidence>
<dbReference type="Pfam" id="PF13243">
    <property type="entry name" value="SQHop_cyclase_C"/>
    <property type="match status" value="1"/>
</dbReference>
<dbReference type="SFLD" id="SFLDG01016">
    <property type="entry name" value="Prenyltransferase_Like_2"/>
    <property type="match status" value="1"/>
</dbReference>
<dbReference type="InterPro" id="IPR008930">
    <property type="entry name" value="Terpenoid_cyclase/PrenylTrfase"/>
</dbReference>
<dbReference type="UniPathway" id="UPA00337"/>
<dbReference type="KEGG" id="nur:ATY38_01960"/>
<dbReference type="SUPFAM" id="SSF48239">
    <property type="entry name" value="Terpenoid cyclases/Protein prenyltransferases"/>
    <property type="match status" value="2"/>
</dbReference>
<organism evidence="7 8">
    <name type="scientific">Nitrosomonas ureae</name>
    <dbReference type="NCBI Taxonomy" id="44577"/>
    <lineage>
        <taxon>Bacteria</taxon>
        <taxon>Pseudomonadati</taxon>
        <taxon>Pseudomonadota</taxon>
        <taxon>Betaproteobacteria</taxon>
        <taxon>Nitrosomonadales</taxon>
        <taxon>Nitrosomonadaceae</taxon>
        <taxon>Nitrosomonas</taxon>
    </lineage>
</organism>
<proteinExistence type="inferred from homology"/>
<sequence length="667" mass="75904">MDGSQRISDISRQPEGFTVNDVMSSTYSVSNLNQDEINVEELENKFTQARSAMLTLQKPDGHWCFPLEADCTIPAEYILMMHFMDEIDVILENKIARFIREKQDPAHGGWPLYYGGAFDISCTIKSYYALKLVGDSSDAAHMIRAREAILERGGAAKANVFTRLLLAMYEQIPWSGVPVVPTELILLPSWFPFHISKVSYWSRTVMIPLSILCTIKARAINPRNVDIRELFIVPPEQEKNYFPQADTWLKRAFMLVERVLSRVEPKLPQAIRQYSISKAENWTLERLNGECGIGAIFPAMVNAHESLALLGYAYDHPSRVQCRNALRGLLVDEGERAWCQPCTSPVWDTVLTCLALQEDPAANQESLLKALDWLVEQQVLDEPGDWRDKRPDLPGGGWAFQYANPHYPDLDDTAAVAWALDQSDSQRYQKPLDRAANWLAGMQSRNGGFAAFDIDNTYHYLNEIPFADHGALIDPPTSDVTARCVGLLGKYGKHQREVWRGISFLLREQEKNGSWFGRWGTNYIYGTWSVLEAFQLANFDMQHTSVRRAVKWLESVQRVDGGWGETNDSYLDPQLAGQFLETSTTFQTAWAVLGLMAAGEVNSKSVRRGINYLLHNQADDHLWEDPWFTAPGFPRVFYLRYHGYSKFFPIWALARYRALTKTKETVA</sequence>
<dbReference type="InterPro" id="IPR032696">
    <property type="entry name" value="SQ_cyclase_C"/>
</dbReference>
<dbReference type="Pfam" id="PF13249">
    <property type="entry name" value="SQHop_cyclase_N"/>
    <property type="match status" value="1"/>
</dbReference>
<evidence type="ECO:0000313" key="8">
    <source>
        <dbReference type="Proteomes" id="UP000182882"/>
    </source>
</evidence>
<dbReference type="RefSeq" id="WP_062557811.1">
    <property type="nucleotide sequence ID" value="NZ_CP013341.1"/>
</dbReference>
<dbReference type="Proteomes" id="UP000182882">
    <property type="component" value="Unassembled WGS sequence"/>
</dbReference>
<dbReference type="CDD" id="cd02892">
    <property type="entry name" value="SQCY_1"/>
    <property type="match status" value="1"/>
</dbReference>
<reference evidence="8" key="1">
    <citation type="submission" date="2016-10" db="EMBL/GenBank/DDBJ databases">
        <authorList>
            <person name="Varghese N."/>
            <person name="Submissions S."/>
        </authorList>
    </citation>
    <scope>NUCLEOTIDE SEQUENCE [LARGE SCALE GENOMIC DNA]</scope>
    <source>
        <strain evidence="8">Nm10</strain>
    </source>
</reference>
<feature type="domain" description="Squalene cyclase N-terminal" evidence="6">
    <location>
        <begin position="48"/>
        <end position="333"/>
    </location>
</feature>
<name>A0A1H2E6E6_9PROT</name>
<comment type="similarity">
    <text evidence="2">Belongs to the terpene cyclase/mutase family.</text>
</comment>
<dbReference type="EMBL" id="FNLN01000009">
    <property type="protein sequence ID" value="SDT90559.1"/>
    <property type="molecule type" value="Genomic_DNA"/>
</dbReference>
<dbReference type="Gene3D" id="1.50.10.20">
    <property type="match status" value="2"/>
</dbReference>
<keyword evidence="3" id="KW-0677">Repeat</keyword>
<dbReference type="GO" id="GO:0016104">
    <property type="term" value="P:triterpenoid biosynthetic process"/>
    <property type="evidence" value="ECO:0007669"/>
    <property type="project" value="InterPro"/>
</dbReference>
<gene>
    <name evidence="7" type="ORF">SAMN05216406_10960</name>
</gene>
<dbReference type="InterPro" id="IPR018333">
    <property type="entry name" value="Squalene_cyclase"/>
</dbReference>
<protein>
    <submittedName>
        <fullName evidence="7">Squalene-hopene/tetraprenyl-beta-curcumene cyclase</fullName>
    </submittedName>
</protein>
<comment type="pathway">
    <text evidence="1">Secondary metabolite biosynthesis; hopanoid biosynthesis.</text>
</comment>
<dbReference type="PANTHER" id="PTHR11764:SF20">
    <property type="entry name" value="LANOSTEROL SYNTHASE"/>
    <property type="match status" value="1"/>
</dbReference>
<dbReference type="AlphaFoldDB" id="A0A1H2E6E6"/>
<dbReference type="GO" id="GO:0005811">
    <property type="term" value="C:lipid droplet"/>
    <property type="evidence" value="ECO:0007669"/>
    <property type="project" value="InterPro"/>
</dbReference>
<accession>A0A1H2E6E6</accession>
<dbReference type="PANTHER" id="PTHR11764">
    <property type="entry name" value="TERPENE CYCLASE/MUTASE FAMILY MEMBER"/>
    <property type="match status" value="1"/>
</dbReference>
<keyword evidence="8" id="KW-1185">Reference proteome</keyword>
<dbReference type="InterPro" id="IPR032697">
    <property type="entry name" value="SQ_cyclase_N"/>
</dbReference>
<dbReference type="NCBIfam" id="TIGR01507">
    <property type="entry name" value="hopene_cyclase"/>
    <property type="match status" value="1"/>
</dbReference>
<dbReference type="GO" id="GO:0016866">
    <property type="term" value="F:intramolecular transferase activity"/>
    <property type="evidence" value="ECO:0007669"/>
    <property type="project" value="InterPro"/>
</dbReference>
<feature type="domain" description="Squalene cyclase C-terminal" evidence="5">
    <location>
        <begin position="344"/>
        <end position="657"/>
    </location>
</feature>